<dbReference type="OrthoDB" id="5565075at2759"/>
<organism evidence="4 5">
    <name type="scientific">Seminavis robusta</name>
    <dbReference type="NCBI Taxonomy" id="568900"/>
    <lineage>
        <taxon>Eukaryota</taxon>
        <taxon>Sar</taxon>
        <taxon>Stramenopiles</taxon>
        <taxon>Ochrophyta</taxon>
        <taxon>Bacillariophyta</taxon>
        <taxon>Bacillariophyceae</taxon>
        <taxon>Bacillariophycidae</taxon>
        <taxon>Naviculales</taxon>
        <taxon>Naviculaceae</taxon>
        <taxon>Seminavis</taxon>
    </lineage>
</organism>
<gene>
    <name evidence="4" type="ORF">SEMRO_204_G085830.1</name>
</gene>
<feature type="signal peptide" evidence="2">
    <location>
        <begin position="1"/>
        <end position="26"/>
    </location>
</feature>
<sequence length="363" mass="38256">MMLTSICAPLLLLAFLLLSLCAVASATPTDSETEHSGDNRLRGFRKDEDRWLDASPRVVGGVDTPFSRTWIAVIGTSSSPNQCHGTLVSADFVLTSATCISSAFGGIPSRVVVMPNDNNMRTSPISVANHFIHPCADSSRFRWDVALLKLGTVLSSAYGPVTFADSDTQVFNGNYLRIIGFGAASDSDRTSASPALQEATLSYERLCGSSIPGYDAATHLCANAPNTTDVGPCDGDSGSPIGLTDLDATTGAFTQVGILTGFYRDPNTGSARCGDDTHYHLYTRVSSVSNWAKTIICDNTAEATKPSFCNSFDRDGGGGVCATSGGDPPPCAPREWLQQAANQITSFVGEGSQQVFRFFGGGV</sequence>
<comment type="caution">
    <text evidence="4">The sequence shown here is derived from an EMBL/GenBank/DDBJ whole genome shotgun (WGS) entry which is preliminary data.</text>
</comment>
<dbReference type="InterPro" id="IPR001254">
    <property type="entry name" value="Trypsin_dom"/>
</dbReference>
<dbReference type="PROSITE" id="PS50240">
    <property type="entry name" value="TRYPSIN_DOM"/>
    <property type="match status" value="1"/>
</dbReference>
<feature type="domain" description="Peptidase S1" evidence="3">
    <location>
        <begin position="58"/>
        <end position="297"/>
    </location>
</feature>
<reference evidence="4" key="1">
    <citation type="submission" date="2020-06" db="EMBL/GenBank/DDBJ databases">
        <authorList>
            <consortium name="Plant Systems Biology data submission"/>
        </authorList>
    </citation>
    <scope>NUCLEOTIDE SEQUENCE</scope>
    <source>
        <strain evidence="4">D6</strain>
    </source>
</reference>
<proteinExistence type="predicted"/>
<evidence type="ECO:0000256" key="1">
    <source>
        <dbReference type="ARBA" id="ARBA00023026"/>
    </source>
</evidence>
<keyword evidence="1" id="KW-0843">Virulence</keyword>
<dbReference type="SUPFAM" id="SSF50494">
    <property type="entry name" value="Trypsin-like serine proteases"/>
    <property type="match status" value="1"/>
</dbReference>
<keyword evidence="5" id="KW-1185">Reference proteome</keyword>
<dbReference type="AlphaFoldDB" id="A0A9N8DRK6"/>
<evidence type="ECO:0000256" key="2">
    <source>
        <dbReference type="SAM" id="SignalP"/>
    </source>
</evidence>
<dbReference type="InterPro" id="IPR001314">
    <property type="entry name" value="Peptidase_S1A"/>
</dbReference>
<accession>A0A9N8DRK6</accession>
<keyword evidence="2" id="KW-0732">Signal</keyword>
<dbReference type="EMBL" id="CAICTM010000203">
    <property type="protein sequence ID" value="CAB9504649.1"/>
    <property type="molecule type" value="Genomic_DNA"/>
</dbReference>
<dbReference type="InterPro" id="IPR051333">
    <property type="entry name" value="CLIP_Serine_Protease"/>
</dbReference>
<name>A0A9N8DRK6_9STRA</name>
<dbReference type="GO" id="GO:0004252">
    <property type="term" value="F:serine-type endopeptidase activity"/>
    <property type="evidence" value="ECO:0007669"/>
    <property type="project" value="InterPro"/>
</dbReference>
<dbReference type="PANTHER" id="PTHR24260">
    <property type="match status" value="1"/>
</dbReference>
<dbReference type="PANTHER" id="PTHR24260:SF136">
    <property type="entry name" value="GH08193P-RELATED"/>
    <property type="match status" value="1"/>
</dbReference>
<dbReference type="Gene3D" id="2.40.10.10">
    <property type="entry name" value="Trypsin-like serine proteases"/>
    <property type="match status" value="1"/>
</dbReference>
<dbReference type="Pfam" id="PF00089">
    <property type="entry name" value="Trypsin"/>
    <property type="match status" value="1"/>
</dbReference>
<evidence type="ECO:0000313" key="4">
    <source>
        <dbReference type="EMBL" id="CAB9504649.1"/>
    </source>
</evidence>
<dbReference type="PRINTS" id="PR00722">
    <property type="entry name" value="CHYMOTRYPSIN"/>
</dbReference>
<dbReference type="InterPro" id="IPR043504">
    <property type="entry name" value="Peptidase_S1_PA_chymotrypsin"/>
</dbReference>
<dbReference type="InterPro" id="IPR009003">
    <property type="entry name" value="Peptidase_S1_PA"/>
</dbReference>
<feature type="chain" id="PRO_5040316431" evidence="2">
    <location>
        <begin position="27"/>
        <end position="363"/>
    </location>
</feature>
<evidence type="ECO:0000259" key="3">
    <source>
        <dbReference type="PROSITE" id="PS50240"/>
    </source>
</evidence>
<dbReference type="SMART" id="SM00020">
    <property type="entry name" value="Tryp_SPc"/>
    <property type="match status" value="1"/>
</dbReference>
<evidence type="ECO:0000313" key="5">
    <source>
        <dbReference type="Proteomes" id="UP001153069"/>
    </source>
</evidence>
<protein>
    <submittedName>
        <fullName evidence="4">Venom plasminogen activator</fullName>
    </submittedName>
</protein>
<dbReference type="Proteomes" id="UP001153069">
    <property type="component" value="Unassembled WGS sequence"/>
</dbReference>
<dbReference type="GO" id="GO:0006508">
    <property type="term" value="P:proteolysis"/>
    <property type="evidence" value="ECO:0007669"/>
    <property type="project" value="InterPro"/>
</dbReference>